<reference evidence="4" key="1">
    <citation type="submission" date="2015-05" db="EMBL/GenBank/DDBJ databases">
        <title>The complete genome of Altererythrobacter atlanticus strain 26DY36.</title>
        <authorList>
            <person name="Wu Y.-H."/>
            <person name="Cheng H."/>
            <person name="Wu X.-W."/>
        </authorList>
    </citation>
    <scope>NUCLEOTIDE SEQUENCE [LARGE SCALE GENOMIC DNA]</scope>
    <source>
        <strain evidence="4">26DY36</strain>
    </source>
</reference>
<dbReference type="KEGG" id="aay:WYH_01677"/>
<dbReference type="GO" id="GO:0003677">
    <property type="term" value="F:DNA binding"/>
    <property type="evidence" value="ECO:0007669"/>
    <property type="project" value="InterPro"/>
</dbReference>
<dbReference type="InterPro" id="IPR013762">
    <property type="entry name" value="Integrase-like_cat_sf"/>
</dbReference>
<dbReference type="RefSeq" id="WP_046903458.1">
    <property type="nucleotide sequence ID" value="NZ_CP011452.2"/>
</dbReference>
<evidence type="ECO:0000313" key="4">
    <source>
        <dbReference type="EMBL" id="AKH42713.1"/>
    </source>
</evidence>
<dbReference type="EMBL" id="CP011452">
    <property type="protein sequence ID" value="AKH42713.1"/>
    <property type="molecule type" value="Genomic_DNA"/>
</dbReference>
<organism evidence="4 5">
    <name type="scientific">Croceibacterium atlanticum</name>
    <dbReference type="NCBI Taxonomy" id="1267766"/>
    <lineage>
        <taxon>Bacteria</taxon>
        <taxon>Pseudomonadati</taxon>
        <taxon>Pseudomonadota</taxon>
        <taxon>Alphaproteobacteria</taxon>
        <taxon>Sphingomonadales</taxon>
        <taxon>Erythrobacteraceae</taxon>
        <taxon>Croceibacterium</taxon>
    </lineage>
</organism>
<evidence type="ECO:0000256" key="2">
    <source>
        <dbReference type="ARBA" id="ARBA00023172"/>
    </source>
</evidence>
<feature type="domain" description="Tyr recombinase" evidence="3">
    <location>
        <begin position="23"/>
        <end position="209"/>
    </location>
</feature>
<gene>
    <name evidence="4" type="primary">xerC_2</name>
    <name evidence="4" type="ORF">WYH_01677</name>
</gene>
<proteinExistence type="predicted"/>
<dbReference type="PANTHER" id="PTHR30349:SF82">
    <property type="entry name" value="INTEGRASE_RECOMBINASE YOEC-RELATED"/>
    <property type="match status" value="1"/>
</dbReference>
<dbReference type="Proteomes" id="UP000034392">
    <property type="component" value="Chromosome"/>
</dbReference>
<dbReference type="AlphaFoldDB" id="A0A0F7KQA1"/>
<sequence>MGYSCFDGAMRHRPAWNAGKNVGTKRPLTQKQIWAIRFHLDRDGRLRDKALFDLAIDSKLRGCDLVKIKIGDVVAGAEIRNRATVIQQKTNRPVQFELTTDVRATLLTWLERRGGSIGDYLFPSRVDHTGHMSTRQYARLVDEWVTAIGLRKAEYGTHSLRRTKAAMIYRATGNIRAIQILLGHTKIENTVRYLGVDVEDALLLAERTEI</sequence>
<evidence type="ECO:0000313" key="5">
    <source>
        <dbReference type="Proteomes" id="UP000034392"/>
    </source>
</evidence>
<evidence type="ECO:0000256" key="1">
    <source>
        <dbReference type="ARBA" id="ARBA00022908"/>
    </source>
</evidence>
<dbReference type="Pfam" id="PF00589">
    <property type="entry name" value="Phage_integrase"/>
    <property type="match status" value="1"/>
</dbReference>
<dbReference type="Gene3D" id="1.10.443.10">
    <property type="entry name" value="Intergrase catalytic core"/>
    <property type="match status" value="1"/>
</dbReference>
<dbReference type="InterPro" id="IPR050090">
    <property type="entry name" value="Tyrosine_recombinase_XerCD"/>
</dbReference>
<dbReference type="PATRIC" id="fig|1267766.3.peg.1686"/>
<dbReference type="OrthoDB" id="5297095at2"/>
<dbReference type="SUPFAM" id="SSF56349">
    <property type="entry name" value="DNA breaking-rejoining enzymes"/>
    <property type="match status" value="1"/>
</dbReference>
<dbReference type="InterPro" id="IPR011010">
    <property type="entry name" value="DNA_brk_join_enz"/>
</dbReference>
<name>A0A0F7KQA1_9SPHN</name>
<protein>
    <submittedName>
        <fullName evidence="4">Tyrosine recombinase XerC</fullName>
    </submittedName>
</protein>
<dbReference type="InterPro" id="IPR002104">
    <property type="entry name" value="Integrase_catalytic"/>
</dbReference>
<keyword evidence="1" id="KW-0229">DNA integration</keyword>
<keyword evidence="2" id="KW-0233">DNA recombination</keyword>
<accession>A0A0F7KQA1</accession>
<dbReference type="PROSITE" id="PS51898">
    <property type="entry name" value="TYR_RECOMBINASE"/>
    <property type="match status" value="1"/>
</dbReference>
<keyword evidence="5" id="KW-1185">Reference proteome</keyword>
<evidence type="ECO:0000259" key="3">
    <source>
        <dbReference type="PROSITE" id="PS51898"/>
    </source>
</evidence>
<dbReference type="GO" id="GO:0015074">
    <property type="term" value="P:DNA integration"/>
    <property type="evidence" value="ECO:0007669"/>
    <property type="project" value="UniProtKB-KW"/>
</dbReference>
<dbReference type="PANTHER" id="PTHR30349">
    <property type="entry name" value="PHAGE INTEGRASE-RELATED"/>
    <property type="match status" value="1"/>
</dbReference>
<dbReference type="GO" id="GO:0006310">
    <property type="term" value="P:DNA recombination"/>
    <property type="evidence" value="ECO:0007669"/>
    <property type="project" value="UniProtKB-KW"/>
</dbReference>